<dbReference type="Proteomes" id="UP000718451">
    <property type="component" value="Unassembled WGS sequence"/>
</dbReference>
<accession>A0ABX1GLS9</accession>
<protein>
    <submittedName>
        <fullName evidence="2">N-acetyltransferase</fullName>
    </submittedName>
</protein>
<comment type="caution">
    <text evidence="2">The sequence shown here is derived from an EMBL/GenBank/DDBJ whole genome shotgun (WGS) entry which is preliminary data.</text>
</comment>
<dbReference type="PANTHER" id="PTHR31435:SF10">
    <property type="entry name" value="BSR4717 PROTEIN"/>
    <property type="match status" value="1"/>
</dbReference>
<evidence type="ECO:0000259" key="1">
    <source>
        <dbReference type="PROSITE" id="PS51729"/>
    </source>
</evidence>
<dbReference type="PANTHER" id="PTHR31435">
    <property type="entry name" value="PROTEIN NATD1"/>
    <property type="match status" value="1"/>
</dbReference>
<feature type="domain" description="N-acetyltransferase" evidence="1">
    <location>
        <begin position="8"/>
        <end position="93"/>
    </location>
</feature>
<dbReference type="InterPro" id="IPR031165">
    <property type="entry name" value="GNAT_YJDJ"/>
</dbReference>
<dbReference type="InterPro" id="IPR045057">
    <property type="entry name" value="Gcn5-rel_NAT"/>
</dbReference>
<dbReference type="EMBL" id="JAAWWL010000001">
    <property type="protein sequence ID" value="NKI30872.1"/>
    <property type="molecule type" value="Genomic_DNA"/>
</dbReference>
<keyword evidence="3" id="KW-1185">Reference proteome</keyword>
<dbReference type="Gene3D" id="3.40.630.30">
    <property type="match status" value="1"/>
</dbReference>
<name>A0ABX1GLS9_9FLAO</name>
<dbReference type="SUPFAM" id="SSF55729">
    <property type="entry name" value="Acyl-CoA N-acyltransferases (Nat)"/>
    <property type="match status" value="1"/>
</dbReference>
<sequence>MIMPYTLVDNEEKKRYEFQLPEHIPHVEYIRTKDKIYLTHTEVPTELEGQGIGSELIKQALEDIDKKELTLVPLCPFVAHYIKEHPKWKELVLKGINIG</sequence>
<dbReference type="InterPro" id="IPR016181">
    <property type="entry name" value="Acyl_CoA_acyltransferase"/>
</dbReference>
<proteinExistence type="predicted"/>
<organism evidence="2 3">
    <name type="scientific">Croceivirga thetidis</name>
    <dbReference type="NCBI Taxonomy" id="2721623"/>
    <lineage>
        <taxon>Bacteria</taxon>
        <taxon>Pseudomonadati</taxon>
        <taxon>Bacteroidota</taxon>
        <taxon>Flavobacteriia</taxon>
        <taxon>Flavobacteriales</taxon>
        <taxon>Flavobacteriaceae</taxon>
        <taxon>Croceivirga</taxon>
    </lineage>
</organism>
<evidence type="ECO:0000313" key="2">
    <source>
        <dbReference type="EMBL" id="NKI30872.1"/>
    </source>
</evidence>
<evidence type="ECO:0000313" key="3">
    <source>
        <dbReference type="Proteomes" id="UP000718451"/>
    </source>
</evidence>
<dbReference type="PROSITE" id="PS51729">
    <property type="entry name" value="GNAT_YJDJ"/>
    <property type="match status" value="1"/>
</dbReference>
<reference evidence="2 3" key="1">
    <citation type="submission" date="2020-04" db="EMBL/GenBank/DDBJ databases">
        <authorList>
            <person name="Yoon J."/>
        </authorList>
    </citation>
    <scope>NUCLEOTIDE SEQUENCE [LARGE SCALE GENOMIC DNA]</scope>
    <source>
        <strain evidence="2 3">DJ-13</strain>
    </source>
</reference>
<dbReference type="Pfam" id="PF14542">
    <property type="entry name" value="Acetyltransf_CG"/>
    <property type="match status" value="1"/>
</dbReference>
<gene>
    <name evidence="2" type="ORF">HCU67_02880</name>
</gene>